<keyword evidence="13" id="KW-1185">Reference proteome</keyword>
<dbReference type="RefSeq" id="WP_179421337.1">
    <property type="nucleotide sequence ID" value="NZ_JACCAB010000001.1"/>
</dbReference>
<dbReference type="Pfam" id="PF20242">
    <property type="entry name" value="Emfourin"/>
    <property type="match status" value="1"/>
</dbReference>
<evidence type="ECO:0000256" key="9">
    <source>
        <dbReference type="SAM" id="MobiDB-lite"/>
    </source>
</evidence>
<dbReference type="PANTHER" id="PTHR43579:SF1">
    <property type="entry name" value="NEUTRAL METALLOPROTEINASE"/>
    <property type="match status" value="1"/>
</dbReference>
<dbReference type="SUPFAM" id="SSF55486">
    <property type="entry name" value="Metalloproteases ('zincins'), catalytic domain"/>
    <property type="match status" value="1"/>
</dbReference>
<gene>
    <name evidence="12" type="ORF">BJ986_001412</name>
</gene>
<keyword evidence="3" id="KW-0479">Metal-binding</keyword>
<dbReference type="InterPro" id="IPR001570">
    <property type="entry name" value="Peptidase_M4_C_domain"/>
</dbReference>
<evidence type="ECO:0000256" key="1">
    <source>
        <dbReference type="ARBA" id="ARBA00009388"/>
    </source>
</evidence>
<evidence type="ECO:0000259" key="11">
    <source>
        <dbReference type="Pfam" id="PF02868"/>
    </source>
</evidence>
<protein>
    <recommendedName>
        <fullName evidence="8">Neutral metalloproteinase</fullName>
        <ecNumber evidence="8">3.4.24.-</ecNumber>
    </recommendedName>
</protein>
<evidence type="ECO:0000256" key="8">
    <source>
        <dbReference type="RuleBase" id="RU366073"/>
    </source>
</evidence>
<accession>A0A852WL49</accession>
<feature type="domain" description="Peptidase M4" evidence="10">
    <location>
        <begin position="90"/>
        <end position="189"/>
    </location>
</feature>
<keyword evidence="5 8" id="KW-0862">Zinc</keyword>
<organism evidence="12 13">
    <name type="scientific">Pedococcus badiiscoriae</name>
    <dbReference type="NCBI Taxonomy" id="642776"/>
    <lineage>
        <taxon>Bacteria</taxon>
        <taxon>Bacillati</taxon>
        <taxon>Actinomycetota</taxon>
        <taxon>Actinomycetes</taxon>
        <taxon>Micrococcales</taxon>
        <taxon>Intrasporangiaceae</taxon>
        <taxon>Pedococcus</taxon>
    </lineage>
</organism>
<dbReference type="GO" id="GO:0046872">
    <property type="term" value="F:metal ion binding"/>
    <property type="evidence" value="ECO:0007669"/>
    <property type="project" value="UniProtKB-UniRule"/>
</dbReference>
<dbReference type="InterPro" id="IPR023612">
    <property type="entry name" value="Peptidase_M4"/>
</dbReference>
<dbReference type="CDD" id="cd09597">
    <property type="entry name" value="M4_TLP"/>
    <property type="match status" value="1"/>
</dbReference>
<dbReference type="PRINTS" id="PR00730">
    <property type="entry name" value="THERMOLYSIN"/>
</dbReference>
<dbReference type="EMBL" id="JACCAB010000001">
    <property type="protein sequence ID" value="NYG06925.1"/>
    <property type="molecule type" value="Genomic_DNA"/>
</dbReference>
<dbReference type="Proteomes" id="UP000573599">
    <property type="component" value="Unassembled WGS sequence"/>
</dbReference>
<comment type="caution">
    <text evidence="12">The sequence shown here is derived from an EMBL/GenBank/DDBJ whole genome shotgun (WGS) entry which is preliminary data.</text>
</comment>
<comment type="cofactor">
    <cofactor evidence="8">
        <name>Zn(2+)</name>
        <dbReference type="ChEBI" id="CHEBI:29105"/>
    </cofactor>
</comment>
<evidence type="ECO:0000259" key="10">
    <source>
        <dbReference type="Pfam" id="PF01447"/>
    </source>
</evidence>
<name>A0A852WL49_9MICO</name>
<keyword evidence="4 8" id="KW-0378">Hydrolase</keyword>
<evidence type="ECO:0000256" key="3">
    <source>
        <dbReference type="ARBA" id="ARBA00022723"/>
    </source>
</evidence>
<evidence type="ECO:0000313" key="12">
    <source>
        <dbReference type="EMBL" id="NYG06925.1"/>
    </source>
</evidence>
<evidence type="ECO:0000313" key="13">
    <source>
        <dbReference type="Proteomes" id="UP000573599"/>
    </source>
</evidence>
<reference evidence="12 13" key="1">
    <citation type="submission" date="2020-07" db="EMBL/GenBank/DDBJ databases">
        <title>Sequencing the genomes of 1000 actinobacteria strains.</title>
        <authorList>
            <person name="Klenk H.-P."/>
        </authorList>
    </citation>
    <scope>NUCLEOTIDE SEQUENCE [LARGE SCALE GENOMIC DNA]</scope>
    <source>
        <strain evidence="12 13">DSM 23987</strain>
    </source>
</reference>
<dbReference type="EC" id="3.4.24.-" evidence="8"/>
<feature type="region of interest" description="Disordered" evidence="9">
    <location>
        <begin position="378"/>
        <end position="399"/>
    </location>
</feature>
<feature type="active site" description="Proton donor" evidence="7">
    <location>
        <position position="283"/>
    </location>
</feature>
<feature type="compositionally biased region" description="Low complexity" evidence="9">
    <location>
        <begin position="87"/>
        <end position="100"/>
    </location>
</feature>
<feature type="compositionally biased region" description="Low complexity" evidence="9">
    <location>
        <begin position="383"/>
        <end position="399"/>
    </location>
</feature>
<dbReference type="GO" id="GO:0005576">
    <property type="term" value="C:extracellular region"/>
    <property type="evidence" value="ECO:0007669"/>
    <property type="project" value="UniProtKB-SubCell"/>
</dbReference>
<feature type="compositionally biased region" description="Low complexity" evidence="9">
    <location>
        <begin position="47"/>
        <end position="57"/>
    </location>
</feature>
<dbReference type="InterPro" id="IPR027268">
    <property type="entry name" value="Peptidase_M4/M1_CTD_sf"/>
</dbReference>
<evidence type="ECO:0000256" key="5">
    <source>
        <dbReference type="ARBA" id="ARBA00022833"/>
    </source>
</evidence>
<dbReference type="InterPro" id="IPR052759">
    <property type="entry name" value="Metalloprotease_M4"/>
</dbReference>
<evidence type="ECO:0000256" key="4">
    <source>
        <dbReference type="ARBA" id="ARBA00022801"/>
    </source>
</evidence>
<dbReference type="GO" id="GO:0004222">
    <property type="term" value="F:metalloendopeptidase activity"/>
    <property type="evidence" value="ECO:0007669"/>
    <property type="project" value="UniProtKB-UniRule"/>
</dbReference>
<dbReference type="Gene3D" id="1.10.390.10">
    <property type="entry name" value="Neutral Protease Domain 2"/>
    <property type="match status" value="1"/>
</dbReference>
<keyword evidence="6 8" id="KW-0482">Metalloprotease</keyword>
<dbReference type="InterPro" id="IPR013856">
    <property type="entry name" value="Peptidase_M4_domain"/>
</dbReference>
<dbReference type="Pfam" id="PF02868">
    <property type="entry name" value="Peptidase_M4_C"/>
    <property type="match status" value="1"/>
</dbReference>
<feature type="active site" evidence="7">
    <location>
        <position position="182"/>
    </location>
</feature>
<comment type="subcellular location">
    <subcellularLocation>
        <location evidence="8">Secreted</location>
    </subcellularLocation>
</comment>
<dbReference type="InterPro" id="IPR049457">
    <property type="entry name" value="Emfourin"/>
</dbReference>
<evidence type="ECO:0000256" key="7">
    <source>
        <dbReference type="PIRSR" id="PIRSR623612-1"/>
    </source>
</evidence>
<dbReference type="PANTHER" id="PTHR43579">
    <property type="match status" value="1"/>
</dbReference>
<evidence type="ECO:0000256" key="2">
    <source>
        <dbReference type="ARBA" id="ARBA00022670"/>
    </source>
</evidence>
<feature type="region of interest" description="Disordered" evidence="9">
    <location>
        <begin position="35"/>
        <end position="111"/>
    </location>
</feature>
<dbReference type="GO" id="GO:0006508">
    <property type="term" value="P:proteolysis"/>
    <property type="evidence" value="ECO:0007669"/>
    <property type="project" value="UniProtKB-KW"/>
</dbReference>
<dbReference type="Gene3D" id="3.10.170.10">
    <property type="match status" value="1"/>
</dbReference>
<comment type="function">
    <text evidence="8">Extracellular zinc metalloprotease.</text>
</comment>
<proteinExistence type="inferred from homology"/>
<evidence type="ECO:0000256" key="6">
    <source>
        <dbReference type="ARBA" id="ARBA00023049"/>
    </source>
</evidence>
<dbReference type="Pfam" id="PF01447">
    <property type="entry name" value="Peptidase_M4"/>
    <property type="match status" value="1"/>
</dbReference>
<sequence length="487" mass="50808">MTDRPSHPCGIVPPYLLAALTGHRDEAVAECARRSLERDRSLRSHRSATAPRTSSTTDHPVEHQGGIRAPHADDGTGPQRTIADAHGTQTTPGTTVRTEGQPATGDPAADEAYDGFGHTWSLFDQVYGRDSLDGRGLPLLGSVHYGTGYDNAFWDGTQMVFGDGDGTVFNRFTIALDVIGHELTHGVTEHTAALQYSGQSGALNESLSDVFGSLVKQRTLGQSAADADWLIGAGLFNAQVKGVALRSMKAPGTAYDDPQLGKDPQPARMADYVQTTDDNGGVHLNSGIPNHAFYLAATAIGGNAWEGAGQVWFDVLTGGRLPATADFAAFARLTVAAAESQYAVGSPQAGAIQAAWERVGVLAAGQVAGNAPGGGVGGGVGSAGDAPAGSSAPTATQVQVRRTGGLAGLRRARTVALDDLPDEDAQGWRSLLADDRLRELAASPPDRAVPDAFTYHVACPPDGEEITLPEHGIPEPVRDLFQRTLGD</sequence>
<comment type="similarity">
    <text evidence="1 8">Belongs to the peptidase M4 family.</text>
</comment>
<keyword evidence="2 8" id="KW-0645">Protease</keyword>
<keyword evidence="8" id="KW-0964">Secreted</keyword>
<feature type="domain" description="Peptidase M4 C-terminal" evidence="11">
    <location>
        <begin position="192"/>
        <end position="361"/>
    </location>
</feature>
<dbReference type="AlphaFoldDB" id="A0A852WL49"/>